<evidence type="ECO:0000313" key="2">
    <source>
        <dbReference type="Proteomes" id="UP000281771"/>
    </source>
</evidence>
<gene>
    <name evidence="1" type="ORF">EII38_08725</name>
</gene>
<dbReference type="Proteomes" id="UP000281771">
    <property type="component" value="Unassembled WGS sequence"/>
</dbReference>
<dbReference type="GO" id="GO:0016740">
    <property type="term" value="F:transferase activity"/>
    <property type="evidence" value="ECO:0007669"/>
    <property type="project" value="UniProtKB-KW"/>
</dbReference>
<comment type="caution">
    <text evidence="1">The sequence shown here is derived from an EMBL/GenBank/DDBJ whole genome shotgun (WGS) entry which is preliminary data.</text>
</comment>
<proteinExistence type="predicted"/>
<dbReference type="InterPro" id="IPR009267">
    <property type="entry name" value="NTP_transf_6"/>
</dbReference>
<keyword evidence="1" id="KW-0808">Transferase</keyword>
<reference evidence="1 2" key="1">
    <citation type="submission" date="2018-11" db="EMBL/GenBank/DDBJ databases">
        <title>Genomes From Bacteria Associated with the Canine Oral Cavity: a Test Case for Automated Genome-Based Taxonomic Assignment.</title>
        <authorList>
            <person name="Coil D.A."/>
            <person name="Jospin G."/>
            <person name="Darling A.E."/>
            <person name="Wallis C."/>
            <person name="Davis I.J."/>
            <person name="Harris S."/>
            <person name="Eisen J.A."/>
            <person name="Holcombe L.J."/>
            <person name="O'Flynn C."/>
        </authorList>
    </citation>
    <scope>NUCLEOTIDE SEQUENCE [LARGE SCALE GENOMIC DNA]</scope>
    <source>
        <strain evidence="1 2">OH4621_COT-116</strain>
    </source>
</reference>
<accession>A0A3P1V9I3</accession>
<sequence>MVTEKEILQRLATDPDLQLILHIVQNLHLKDAWLCAGTIRNFIWNSLSNQSGFDQETDVDVIFYDQSLTWEDSLHIEAKLKKDYPNYRWELRNQAHMHTCTPNTQPYISSQDAMSKYPETCTAIGIRLDEAGQLELFCAYGLESITSFEIRPTPHFLADNERMASYRHRLAKKDWLRKWPQLTILSE</sequence>
<protein>
    <submittedName>
        <fullName evidence="1">Nucleotidyltransferase family protein</fullName>
    </submittedName>
</protein>
<organism evidence="1 2">
    <name type="scientific">Streptococcus minor</name>
    <dbReference type="NCBI Taxonomy" id="229549"/>
    <lineage>
        <taxon>Bacteria</taxon>
        <taxon>Bacillati</taxon>
        <taxon>Bacillota</taxon>
        <taxon>Bacilli</taxon>
        <taxon>Lactobacillales</taxon>
        <taxon>Streptococcaceae</taxon>
        <taxon>Streptococcus</taxon>
    </lineage>
</organism>
<dbReference type="PANTHER" id="PTHR39166:SF1">
    <property type="entry name" value="BLL1166 PROTEIN"/>
    <property type="match status" value="1"/>
</dbReference>
<dbReference type="RefSeq" id="WP_018166195.1">
    <property type="nucleotide sequence ID" value="NZ_RQZA01000010.1"/>
</dbReference>
<evidence type="ECO:0000313" key="1">
    <source>
        <dbReference type="EMBL" id="RRD30045.1"/>
    </source>
</evidence>
<name>A0A3P1V9I3_9STRE</name>
<dbReference type="PANTHER" id="PTHR39166">
    <property type="entry name" value="BLL1166 PROTEIN"/>
    <property type="match status" value="1"/>
</dbReference>
<dbReference type="Pfam" id="PF06042">
    <property type="entry name" value="NTP_transf_6"/>
    <property type="match status" value="1"/>
</dbReference>
<keyword evidence="2" id="KW-1185">Reference proteome</keyword>
<dbReference type="AlphaFoldDB" id="A0A3P1V9I3"/>
<dbReference type="STRING" id="1123309.GCA_000377005_00269"/>
<dbReference type="EMBL" id="RQZA01000010">
    <property type="protein sequence ID" value="RRD30045.1"/>
    <property type="molecule type" value="Genomic_DNA"/>
</dbReference>